<dbReference type="Pfam" id="PF07980">
    <property type="entry name" value="SusD_RagB"/>
    <property type="match status" value="1"/>
</dbReference>
<dbReference type="InterPro" id="IPR012944">
    <property type="entry name" value="SusD_RagB_dom"/>
</dbReference>
<dbReference type="CDD" id="cd08977">
    <property type="entry name" value="SusD"/>
    <property type="match status" value="1"/>
</dbReference>
<evidence type="ECO:0000256" key="1">
    <source>
        <dbReference type="ARBA" id="ARBA00004442"/>
    </source>
</evidence>
<comment type="subcellular location">
    <subcellularLocation>
        <location evidence="1">Cell outer membrane</location>
    </subcellularLocation>
</comment>
<name>A0ABQ3HVA9_9SPHI</name>
<gene>
    <name evidence="8" type="ORF">GCM10017764_08930</name>
</gene>
<accession>A0ABQ3HVA9</accession>
<evidence type="ECO:0000256" key="4">
    <source>
        <dbReference type="ARBA" id="ARBA00023136"/>
    </source>
</evidence>
<evidence type="ECO:0000256" key="2">
    <source>
        <dbReference type="ARBA" id="ARBA00006275"/>
    </source>
</evidence>
<dbReference type="SUPFAM" id="SSF48452">
    <property type="entry name" value="TPR-like"/>
    <property type="match status" value="1"/>
</dbReference>
<feature type="domain" description="RagB/SusD" evidence="6">
    <location>
        <begin position="256"/>
        <end position="533"/>
    </location>
</feature>
<keyword evidence="5" id="KW-0998">Cell outer membrane</keyword>
<dbReference type="Proteomes" id="UP000620550">
    <property type="component" value="Unassembled WGS sequence"/>
</dbReference>
<evidence type="ECO:0000313" key="8">
    <source>
        <dbReference type="EMBL" id="GHE28627.1"/>
    </source>
</evidence>
<keyword evidence="9" id="KW-1185">Reference proteome</keyword>
<reference evidence="9" key="1">
    <citation type="journal article" date="2019" name="Int. J. Syst. Evol. Microbiol.">
        <title>The Global Catalogue of Microorganisms (GCM) 10K type strain sequencing project: providing services to taxonomists for standard genome sequencing and annotation.</title>
        <authorList>
            <consortium name="The Broad Institute Genomics Platform"/>
            <consortium name="The Broad Institute Genome Sequencing Center for Infectious Disease"/>
            <person name="Wu L."/>
            <person name="Ma J."/>
        </authorList>
    </citation>
    <scope>NUCLEOTIDE SEQUENCE [LARGE SCALE GENOMIC DNA]</scope>
    <source>
        <strain evidence="9">CGMCC 1.12966</strain>
    </source>
</reference>
<evidence type="ECO:0000259" key="7">
    <source>
        <dbReference type="Pfam" id="PF14322"/>
    </source>
</evidence>
<evidence type="ECO:0000256" key="5">
    <source>
        <dbReference type="ARBA" id="ARBA00023237"/>
    </source>
</evidence>
<comment type="similarity">
    <text evidence="2">Belongs to the SusD family.</text>
</comment>
<protein>
    <submittedName>
        <fullName evidence="8">Membrane protein</fullName>
    </submittedName>
</protein>
<dbReference type="InterPro" id="IPR011990">
    <property type="entry name" value="TPR-like_helical_dom_sf"/>
</dbReference>
<keyword evidence="3" id="KW-0732">Signal</keyword>
<feature type="domain" description="SusD-like N-terminal" evidence="7">
    <location>
        <begin position="85"/>
        <end position="215"/>
    </location>
</feature>
<sequence length="533" mass="60557">MKKKYLYPILWLGFMVLSTQWGCVKLDHSPPDRLAEDALWRDANLMRSYIADLYRRLPIGFAVTTALPIYCDEARGGYFWLGANTTVINGAYTAANAPLNSWDDLYTSIRRANIFLDRVQTASGVTDEIRGNLSGQAHFLRALLYFELAKRYGGVPLITTAQTLAEDLMVRRNTAAEIYDFIRSECLSAAALLPNRGPAGFANRWAAKALEARAMLYAGRWEDAAAPALDIIGNAGYSLATDYASIFHTKRAPSSESIFEIQYLDPTRVHNHDALNVPYGDNPGNYTSWVTPLQEIVDAYEMQSSGLSIHDPNSGYDPQHPYIGRDPRFYATILYEGAPWKGRHIETRVGGRDGIVDRNANQDPTKTGYYLRKYLDESLSLEKLWFSTQSYVEFRLGEIYLIAAEALNEARQSEQAKIYVDVIRQRAQMPAIATGLDQATMRRTIQHERQIELAFENHRYWDLRRWGIAVETLHNKIFTGMRITLDNGIYTYDRVPADWQSSSPRVFLERQTLLPIPLAEIEKNPKLTQNPGW</sequence>
<dbReference type="EMBL" id="BNAF01000003">
    <property type="protein sequence ID" value="GHE28627.1"/>
    <property type="molecule type" value="Genomic_DNA"/>
</dbReference>
<proteinExistence type="inferred from homology"/>
<keyword evidence="4" id="KW-0472">Membrane</keyword>
<dbReference type="Pfam" id="PF14322">
    <property type="entry name" value="SusD-like_3"/>
    <property type="match status" value="1"/>
</dbReference>
<dbReference type="InterPro" id="IPR033985">
    <property type="entry name" value="SusD-like_N"/>
</dbReference>
<evidence type="ECO:0000313" key="9">
    <source>
        <dbReference type="Proteomes" id="UP000620550"/>
    </source>
</evidence>
<dbReference type="RefSeq" id="WP_189625425.1">
    <property type="nucleotide sequence ID" value="NZ_BNAF01000003.1"/>
</dbReference>
<comment type="caution">
    <text evidence="8">The sequence shown here is derived from an EMBL/GenBank/DDBJ whole genome shotgun (WGS) entry which is preliminary data.</text>
</comment>
<evidence type="ECO:0000256" key="3">
    <source>
        <dbReference type="ARBA" id="ARBA00022729"/>
    </source>
</evidence>
<organism evidence="8 9">
    <name type="scientific">Sphingobacterium griseoflavum</name>
    <dbReference type="NCBI Taxonomy" id="1474952"/>
    <lineage>
        <taxon>Bacteria</taxon>
        <taxon>Pseudomonadati</taxon>
        <taxon>Bacteroidota</taxon>
        <taxon>Sphingobacteriia</taxon>
        <taxon>Sphingobacteriales</taxon>
        <taxon>Sphingobacteriaceae</taxon>
        <taxon>Sphingobacterium</taxon>
    </lineage>
</organism>
<evidence type="ECO:0000259" key="6">
    <source>
        <dbReference type="Pfam" id="PF07980"/>
    </source>
</evidence>
<dbReference type="Gene3D" id="1.25.40.390">
    <property type="match status" value="1"/>
</dbReference>